<keyword evidence="2" id="KW-1185">Reference proteome</keyword>
<reference evidence="1 2" key="1">
    <citation type="submission" date="2018-02" db="EMBL/GenBank/DDBJ databases">
        <title>Sphingobacterium KA21.</title>
        <authorList>
            <person name="Vasarhelyi B.M."/>
            <person name="Deshmukh S."/>
            <person name="Balint B."/>
            <person name="Kukolya J."/>
        </authorList>
    </citation>
    <scope>NUCLEOTIDE SEQUENCE [LARGE SCALE GENOMIC DNA]</scope>
    <source>
        <strain evidence="1 2">Ka21</strain>
    </source>
</reference>
<accession>A0ABR9T3N2</accession>
<name>A0ABR9T3N2_9SPHI</name>
<dbReference type="RefSeq" id="WP_196937654.1">
    <property type="nucleotide sequence ID" value="NZ_MU158689.1"/>
</dbReference>
<sequence>MNNTRICIYPKDVSIILGKSLSQARRILSLIKEVYGKADHQYLSIQEFADYTGLDPDEIKKMCRS</sequence>
<dbReference type="Proteomes" id="UP000618319">
    <property type="component" value="Unassembled WGS sequence"/>
</dbReference>
<protein>
    <submittedName>
        <fullName evidence="1">Uncharacterized protein</fullName>
    </submittedName>
</protein>
<proteinExistence type="predicted"/>
<dbReference type="EMBL" id="PSKQ01000017">
    <property type="protein sequence ID" value="MBE8719957.1"/>
    <property type="molecule type" value="Genomic_DNA"/>
</dbReference>
<evidence type="ECO:0000313" key="2">
    <source>
        <dbReference type="Proteomes" id="UP000618319"/>
    </source>
</evidence>
<gene>
    <name evidence="1" type="ORF">C4F40_04330</name>
</gene>
<comment type="caution">
    <text evidence="1">The sequence shown here is derived from an EMBL/GenBank/DDBJ whole genome shotgun (WGS) entry which is preliminary data.</text>
</comment>
<organism evidence="1 2">
    <name type="scientific">Sphingobacterium pedocola</name>
    <dbReference type="NCBI Taxonomy" id="2082722"/>
    <lineage>
        <taxon>Bacteria</taxon>
        <taxon>Pseudomonadati</taxon>
        <taxon>Bacteroidota</taxon>
        <taxon>Sphingobacteriia</taxon>
        <taxon>Sphingobacteriales</taxon>
        <taxon>Sphingobacteriaceae</taxon>
        <taxon>Sphingobacterium</taxon>
    </lineage>
</organism>
<evidence type="ECO:0000313" key="1">
    <source>
        <dbReference type="EMBL" id="MBE8719957.1"/>
    </source>
</evidence>